<comment type="caution">
    <text evidence="1">The sequence shown here is derived from an EMBL/GenBank/DDBJ whole genome shotgun (WGS) entry which is preliminary data.</text>
</comment>
<evidence type="ECO:0008006" key="3">
    <source>
        <dbReference type="Google" id="ProtNLM"/>
    </source>
</evidence>
<keyword evidence="2" id="KW-1185">Reference proteome</keyword>
<dbReference type="Gene3D" id="1.10.510.10">
    <property type="entry name" value="Transferase(Phosphotransferase) domain 1"/>
    <property type="match status" value="1"/>
</dbReference>
<sequence length="598" mass="68464">MKGVYSGYAYDFSQTKRKAILKVSGVSQSTIHGIKSIQYLKGEGVGCINECLWYQQLGEEFADSENGCVPQLLDVRVIRQPESKRGVKHDFVFICLLISECEVTLHDWLRPNVYLSSMPDNEEFAGLGCGSGHFSLQNCRSRKRANAVLKRLILHLVLILHRLQSKHCMIHHDLHTNNILLREHRSDGVVPVLMDFESAEGVVYCEDRKDADSPEYVCGIHAYSYVNGMTLSYDCYRALSDLLHVLHTYNLQDFVETDTMNFLMGAVDRYFCTETSVRERCGSVDEQRKHYTRVWQPHIVAACCDPVELLTWNGYLFETLKAALQTSAGCLRALEMDESRDAVKCELSRQARTFRKLFVSGSELAWECAASEFQLFVPSDFVFEVAHNLNDACRLLRKTIYAMVYKSWDEPRSTVSDCVRWNLQDPISGKGNFLFARLCMIQTIVLSFWLWLYDEIRTQRAEKAASASFWDQSTIRISDERMVKALACVLGSIVPLPHVIKLLGDIDCRHEISDLYNTDSVMNTSLQSRIKRGYMRCLPVPCFSVSPIERFDITNTSMLLDLAKLSMDPKVYMVDNTHRFLPRYREICSCSSRQIGSR</sequence>
<dbReference type="AlphaFoldDB" id="A0AAE0BFC8"/>
<organism evidence="1 2">
    <name type="scientific">Cymbomonas tetramitiformis</name>
    <dbReference type="NCBI Taxonomy" id="36881"/>
    <lineage>
        <taxon>Eukaryota</taxon>
        <taxon>Viridiplantae</taxon>
        <taxon>Chlorophyta</taxon>
        <taxon>Pyramimonadophyceae</taxon>
        <taxon>Pyramimonadales</taxon>
        <taxon>Pyramimonadaceae</taxon>
        <taxon>Cymbomonas</taxon>
    </lineage>
</organism>
<proteinExistence type="predicted"/>
<evidence type="ECO:0000313" key="2">
    <source>
        <dbReference type="Proteomes" id="UP001190700"/>
    </source>
</evidence>
<name>A0AAE0BFC8_9CHLO</name>
<evidence type="ECO:0000313" key="1">
    <source>
        <dbReference type="EMBL" id="KAK3234634.1"/>
    </source>
</evidence>
<reference evidence="1 2" key="1">
    <citation type="journal article" date="2015" name="Genome Biol. Evol.">
        <title>Comparative Genomics of a Bacterivorous Green Alga Reveals Evolutionary Causalities and Consequences of Phago-Mixotrophic Mode of Nutrition.</title>
        <authorList>
            <person name="Burns J.A."/>
            <person name="Paasch A."/>
            <person name="Narechania A."/>
            <person name="Kim E."/>
        </authorList>
    </citation>
    <scope>NUCLEOTIDE SEQUENCE [LARGE SCALE GENOMIC DNA]</scope>
    <source>
        <strain evidence="1 2">PLY_AMNH</strain>
    </source>
</reference>
<gene>
    <name evidence="1" type="ORF">CYMTET_55184</name>
</gene>
<dbReference type="InterPro" id="IPR011009">
    <property type="entry name" value="Kinase-like_dom_sf"/>
</dbReference>
<accession>A0AAE0BFC8</accession>
<dbReference type="SUPFAM" id="SSF56112">
    <property type="entry name" value="Protein kinase-like (PK-like)"/>
    <property type="match status" value="1"/>
</dbReference>
<dbReference type="EMBL" id="LGRX02035483">
    <property type="protein sequence ID" value="KAK3234634.1"/>
    <property type="molecule type" value="Genomic_DNA"/>
</dbReference>
<protein>
    <recommendedName>
        <fullName evidence="3">Protein kinase domain-containing protein</fullName>
    </recommendedName>
</protein>
<dbReference type="Proteomes" id="UP001190700">
    <property type="component" value="Unassembled WGS sequence"/>
</dbReference>